<dbReference type="AlphaFoldDB" id="A0AAN9BEY2"/>
<name>A0AAN9BEY2_9CAEN</name>
<evidence type="ECO:0008006" key="5">
    <source>
        <dbReference type="Google" id="ProtNLM"/>
    </source>
</evidence>
<proteinExistence type="predicted"/>
<dbReference type="Pfam" id="PF05721">
    <property type="entry name" value="PhyH"/>
    <property type="match status" value="1"/>
</dbReference>
<dbReference type="Proteomes" id="UP001374579">
    <property type="component" value="Unassembled WGS sequence"/>
</dbReference>
<evidence type="ECO:0000313" key="4">
    <source>
        <dbReference type="Proteomes" id="UP001374579"/>
    </source>
</evidence>
<organism evidence="3 4">
    <name type="scientific">Littorina saxatilis</name>
    <dbReference type="NCBI Taxonomy" id="31220"/>
    <lineage>
        <taxon>Eukaryota</taxon>
        <taxon>Metazoa</taxon>
        <taxon>Spiralia</taxon>
        <taxon>Lophotrochozoa</taxon>
        <taxon>Mollusca</taxon>
        <taxon>Gastropoda</taxon>
        <taxon>Caenogastropoda</taxon>
        <taxon>Littorinimorpha</taxon>
        <taxon>Littorinoidea</taxon>
        <taxon>Littorinidae</taxon>
        <taxon>Littorina</taxon>
    </lineage>
</organism>
<sequence>MSPSKTYSGHSEEAHPEIYTEVAMPEQPTVKKPGQLSEDKIRQFFEKGWVLVEDFFTPEELEPVRKATERLVDIVAQRLYKAGKISSLHEDLGLFQRLTVLEKESPGASVLVHKLGFLPPEYKALLSHERLVNVLEQVLGPRVAASPVWNIRTKTPNCINGEIPWHQDSGYFAPDSYKTLIPVAWVPLLDATPENGCLQYLEGGHRRGVVCDHLNCWEDTWHVMLDESKIEETLGVSKERDLRTVPVKYGGFLLFNNLIPHRSLENKSNDVRWSLDLRWQRPGEPEGLFGIQQPVLLRDPDKPDLQVDWAPFEDSRHVKQAEYLTEKDREKDELDSTISGPWMKQWRIVHGNKHTKAAGLEEEGPER</sequence>
<dbReference type="Gene3D" id="2.60.120.620">
    <property type="entry name" value="q2cbj1_9rhob like domain"/>
    <property type="match status" value="1"/>
</dbReference>
<gene>
    <name evidence="3" type="ORF">V1264_018973</name>
</gene>
<evidence type="ECO:0000256" key="1">
    <source>
        <dbReference type="ARBA" id="ARBA00001962"/>
    </source>
</evidence>
<evidence type="ECO:0000313" key="3">
    <source>
        <dbReference type="EMBL" id="KAK7104217.1"/>
    </source>
</evidence>
<dbReference type="EMBL" id="JBAMIC010000008">
    <property type="protein sequence ID" value="KAK7104217.1"/>
    <property type="molecule type" value="Genomic_DNA"/>
</dbReference>
<feature type="region of interest" description="Disordered" evidence="2">
    <location>
        <begin position="1"/>
        <end position="33"/>
    </location>
</feature>
<keyword evidence="4" id="KW-1185">Reference proteome</keyword>
<dbReference type="PANTHER" id="PTHR20883:SF14">
    <property type="entry name" value="PHYTANOYL-COA DIOXYGENASE"/>
    <property type="match status" value="1"/>
</dbReference>
<comment type="cofactor">
    <cofactor evidence="1">
        <name>Fe cation</name>
        <dbReference type="ChEBI" id="CHEBI:24875"/>
    </cofactor>
</comment>
<accession>A0AAN9BEY2</accession>
<comment type="caution">
    <text evidence="3">The sequence shown here is derived from an EMBL/GenBank/DDBJ whole genome shotgun (WGS) entry which is preliminary data.</text>
</comment>
<dbReference type="InterPro" id="IPR008775">
    <property type="entry name" value="Phytyl_CoA_dOase-like"/>
</dbReference>
<protein>
    <recommendedName>
        <fullName evidence="5">Phytanoyl-CoA dioxygenase</fullName>
    </recommendedName>
</protein>
<dbReference type="PANTHER" id="PTHR20883">
    <property type="entry name" value="PHYTANOYL-COA DIOXYGENASE DOMAIN CONTAINING 1"/>
    <property type="match status" value="1"/>
</dbReference>
<evidence type="ECO:0000256" key="2">
    <source>
        <dbReference type="SAM" id="MobiDB-lite"/>
    </source>
</evidence>
<dbReference type="SUPFAM" id="SSF51197">
    <property type="entry name" value="Clavaminate synthase-like"/>
    <property type="match status" value="1"/>
</dbReference>
<reference evidence="3 4" key="1">
    <citation type="submission" date="2024-02" db="EMBL/GenBank/DDBJ databases">
        <title>Chromosome-scale genome assembly of the rough periwinkle Littorina saxatilis.</title>
        <authorList>
            <person name="De Jode A."/>
            <person name="Faria R."/>
            <person name="Formenti G."/>
            <person name="Sims Y."/>
            <person name="Smith T.P."/>
            <person name="Tracey A."/>
            <person name="Wood J.M.D."/>
            <person name="Zagrodzka Z.B."/>
            <person name="Johannesson K."/>
            <person name="Butlin R.K."/>
            <person name="Leder E.H."/>
        </authorList>
    </citation>
    <scope>NUCLEOTIDE SEQUENCE [LARGE SCALE GENOMIC DNA]</scope>
    <source>
        <strain evidence="3">Snail1</strain>
        <tissue evidence="3">Muscle</tissue>
    </source>
</reference>